<keyword evidence="1" id="KW-0677">Repeat</keyword>
<dbReference type="CDD" id="cd15888">
    <property type="entry name" value="SNARE_SNAP47N"/>
    <property type="match status" value="1"/>
</dbReference>
<dbReference type="PANTHER" id="PTHR19305">
    <property type="entry name" value="SYNAPTOSOMAL ASSOCIATED PROTEIN"/>
    <property type="match status" value="1"/>
</dbReference>
<dbReference type="PANTHER" id="PTHR19305:SF1">
    <property type="entry name" value="SYNAPTOSOMAL-ASSOCIATED PROTEIN 47"/>
    <property type="match status" value="1"/>
</dbReference>
<sequence length="419" mass="47513">MLQPLCSPATGEQMSSNMRIHSWPCSYYLDLEKQWVPGTLTLTPQSLKFTVDKTEEVLVGLALSSITDMKKETSLLLYSAITILEKGQTKHWFSSLQPNRNVVFNIIEHFWRELLLSQAVASPDTPHTVVGRELIGLMECSQRRMEDTAKVLQDQSDQLDSVLKGLEKMESDLDVADRLLTELETPTWWPFNSKFWKMPLEAMLNEGDSVATSKPFEKEGAVIMVPAVVSEKTEAQSKLGKFIVLDSALEIYDSGSSLLYRFEKEDVYDITIYSPYEITIRQRFIGKPDVAYQLISVKLPEVIPILEGQFSKKLDFLEDALVFRNKIEPSPEESDCSTPPAASGPEEDDDYLELQKEWPILSEEEARELSQILRKLKELSVDTGSELEHQDAALDDINEGVDQATLTVDKHNSRMKNLK</sequence>
<proteinExistence type="inferred from homology"/>
<dbReference type="SUPFAM" id="SSF58038">
    <property type="entry name" value="SNARE fusion complex"/>
    <property type="match status" value="2"/>
</dbReference>
<evidence type="ECO:0000313" key="8">
    <source>
        <dbReference type="EMBL" id="GAB1296153.1"/>
    </source>
</evidence>
<keyword evidence="2" id="KW-0175">Coiled coil</keyword>
<evidence type="ECO:0000256" key="2">
    <source>
        <dbReference type="ARBA" id="ARBA00023054"/>
    </source>
</evidence>
<evidence type="ECO:0000256" key="3">
    <source>
        <dbReference type="ARBA" id="ARBA00024354"/>
    </source>
</evidence>
<dbReference type="InterPro" id="IPR000727">
    <property type="entry name" value="T_SNARE_dom"/>
</dbReference>
<dbReference type="Proteomes" id="UP001623349">
    <property type="component" value="Unassembled WGS sequence"/>
</dbReference>
<protein>
    <recommendedName>
        <fullName evidence="4">Synaptosomal-associated protein 47</fullName>
    </recommendedName>
    <alternativeName>
        <fullName evidence="5">Synaptosomal-associated 47 kDa protein</fullName>
    </alternativeName>
</protein>
<feature type="domain" description="T-SNARE coiled-coil homology" evidence="7">
    <location>
        <begin position="147"/>
        <end position="183"/>
    </location>
</feature>
<reference evidence="8 9" key="1">
    <citation type="submission" date="2024-08" db="EMBL/GenBank/DDBJ databases">
        <title>The draft genome of Apodemus speciosus.</title>
        <authorList>
            <person name="Nabeshima K."/>
            <person name="Suzuki S."/>
            <person name="Onuma M."/>
        </authorList>
    </citation>
    <scope>NUCLEOTIDE SEQUENCE [LARGE SCALE GENOMIC DNA]</scope>
    <source>
        <strain evidence="8">IB14-021</strain>
    </source>
</reference>
<dbReference type="Gene3D" id="1.20.5.110">
    <property type="match status" value="2"/>
</dbReference>
<gene>
    <name evidence="8" type="ORF">APTSU1_001138800</name>
</gene>
<dbReference type="SMART" id="SM00397">
    <property type="entry name" value="t_SNARE"/>
    <property type="match status" value="1"/>
</dbReference>
<comment type="caution">
    <text evidence="8">The sequence shown here is derived from an EMBL/GenBank/DDBJ whole genome shotgun (WGS) entry which is preliminary data.</text>
</comment>
<feature type="region of interest" description="Disordered" evidence="6">
    <location>
        <begin position="328"/>
        <end position="349"/>
    </location>
</feature>
<accession>A0ABQ0FA70</accession>
<dbReference type="InterPro" id="IPR011993">
    <property type="entry name" value="PH-like_dom_sf"/>
</dbReference>
<dbReference type="EMBL" id="BAAFST010000011">
    <property type="protein sequence ID" value="GAB1296153.1"/>
    <property type="molecule type" value="Genomic_DNA"/>
</dbReference>
<comment type="similarity">
    <text evidence="3">Belongs to the SVAP1 family.</text>
</comment>
<feature type="domain" description="T-SNARE coiled-coil homology" evidence="7">
    <location>
        <begin position="364"/>
        <end position="418"/>
    </location>
</feature>
<name>A0ABQ0FA70_APOSI</name>
<evidence type="ECO:0000259" key="7">
    <source>
        <dbReference type="PROSITE" id="PS50192"/>
    </source>
</evidence>
<dbReference type="Gene3D" id="2.30.29.30">
    <property type="entry name" value="Pleckstrin-homology domain (PH domain)/Phosphotyrosine-binding domain (PTB)"/>
    <property type="match status" value="1"/>
</dbReference>
<evidence type="ECO:0000256" key="4">
    <source>
        <dbReference type="ARBA" id="ARBA00024443"/>
    </source>
</evidence>
<organism evidence="8 9">
    <name type="scientific">Apodemus speciosus</name>
    <name type="common">Large Japanese field mouse</name>
    <dbReference type="NCBI Taxonomy" id="105296"/>
    <lineage>
        <taxon>Eukaryota</taxon>
        <taxon>Metazoa</taxon>
        <taxon>Chordata</taxon>
        <taxon>Craniata</taxon>
        <taxon>Vertebrata</taxon>
        <taxon>Euteleostomi</taxon>
        <taxon>Mammalia</taxon>
        <taxon>Eutheria</taxon>
        <taxon>Euarchontoglires</taxon>
        <taxon>Glires</taxon>
        <taxon>Rodentia</taxon>
        <taxon>Myomorpha</taxon>
        <taxon>Muroidea</taxon>
        <taxon>Muridae</taxon>
        <taxon>Murinae</taxon>
        <taxon>Apodemus</taxon>
    </lineage>
</organism>
<evidence type="ECO:0000256" key="5">
    <source>
        <dbReference type="ARBA" id="ARBA00032027"/>
    </source>
</evidence>
<dbReference type="PROSITE" id="PS50192">
    <property type="entry name" value="T_SNARE"/>
    <property type="match status" value="2"/>
</dbReference>
<evidence type="ECO:0000256" key="6">
    <source>
        <dbReference type="SAM" id="MobiDB-lite"/>
    </source>
</evidence>
<keyword evidence="9" id="KW-1185">Reference proteome</keyword>
<evidence type="ECO:0000256" key="1">
    <source>
        <dbReference type="ARBA" id="ARBA00022737"/>
    </source>
</evidence>
<evidence type="ECO:0000313" key="9">
    <source>
        <dbReference type="Proteomes" id="UP001623349"/>
    </source>
</evidence>